<accession>A0A447U062</accession>
<protein>
    <submittedName>
        <fullName evidence="1">Periplasmic chaperone protein</fullName>
    </submittedName>
</protein>
<sequence length="92" mass="10522">MCLIFHQTARKTPVKNVLKFAMQNRIKLIWRPSRIAAVTKDSFQRIGLFRSNKAVIMKNDTANWITVTDVKAGNTKINDQNYHAATAIDAKY</sequence>
<proteinExistence type="predicted"/>
<dbReference type="InterPro" id="IPR036316">
    <property type="entry name" value="Pili_assmbl_chap_C_dom_sf"/>
</dbReference>
<dbReference type="EMBL" id="LR134190">
    <property type="protein sequence ID" value="VEB57294.1"/>
    <property type="molecule type" value="Genomic_DNA"/>
</dbReference>
<reference evidence="1 2" key="1">
    <citation type="submission" date="2018-12" db="EMBL/GenBank/DDBJ databases">
        <authorList>
            <consortium name="Pathogen Informatics"/>
        </authorList>
    </citation>
    <scope>NUCLEOTIDE SEQUENCE [LARGE SCALE GENOMIC DNA]</scope>
    <source>
        <strain evidence="1 2">NCTC6754</strain>
    </source>
</reference>
<gene>
    <name evidence="1" type="primary">stcB_2</name>
    <name evidence="1" type="ORF">NCTC6754_04813</name>
</gene>
<dbReference type="Proteomes" id="UP000269208">
    <property type="component" value="Chromosome"/>
</dbReference>
<dbReference type="AlphaFoldDB" id="A0A447U062"/>
<evidence type="ECO:0000313" key="1">
    <source>
        <dbReference type="EMBL" id="VEB57294.1"/>
    </source>
</evidence>
<name>A0A447U062_SALET</name>
<organism evidence="1 2">
    <name type="scientific">Salmonella enterica I</name>
    <dbReference type="NCBI Taxonomy" id="59201"/>
    <lineage>
        <taxon>Bacteria</taxon>
        <taxon>Pseudomonadati</taxon>
        <taxon>Pseudomonadota</taxon>
        <taxon>Gammaproteobacteria</taxon>
        <taxon>Enterobacterales</taxon>
        <taxon>Enterobacteriaceae</taxon>
        <taxon>Salmonella</taxon>
    </lineage>
</organism>
<evidence type="ECO:0000313" key="2">
    <source>
        <dbReference type="Proteomes" id="UP000269208"/>
    </source>
</evidence>
<dbReference type="SUPFAM" id="SSF49584">
    <property type="entry name" value="Periplasmic chaperone C-domain"/>
    <property type="match status" value="1"/>
</dbReference>